<name>A0A839UTA7_9PROT</name>
<evidence type="ECO:0000313" key="3">
    <source>
        <dbReference type="EMBL" id="MBB3173488.1"/>
    </source>
</evidence>
<feature type="transmembrane region" description="Helical" evidence="1">
    <location>
        <begin position="6"/>
        <end position="31"/>
    </location>
</feature>
<dbReference type="AlphaFoldDB" id="A0A839UTA7"/>
<organism evidence="3 5">
    <name type="scientific">Endobacter medicaginis</name>
    <dbReference type="NCBI Taxonomy" id="1181271"/>
    <lineage>
        <taxon>Bacteria</taxon>
        <taxon>Pseudomonadati</taxon>
        <taxon>Pseudomonadota</taxon>
        <taxon>Alphaproteobacteria</taxon>
        <taxon>Acetobacterales</taxon>
        <taxon>Acetobacteraceae</taxon>
        <taxon>Endobacter</taxon>
    </lineage>
</organism>
<comment type="caution">
    <text evidence="3">The sequence shown here is derived from an EMBL/GenBank/DDBJ whole genome shotgun (WGS) entry which is preliminary data.</text>
</comment>
<accession>A0A839UTA7</accession>
<reference evidence="4 6" key="1">
    <citation type="submission" date="2020-06" db="EMBL/GenBank/DDBJ databases">
        <title>Description of novel acetic acid bacteria.</title>
        <authorList>
            <person name="Sombolestani A."/>
        </authorList>
    </citation>
    <scope>NUCLEOTIDE SEQUENCE [LARGE SCALE GENOMIC DNA]</scope>
    <source>
        <strain evidence="4 6">LMG 26838</strain>
    </source>
</reference>
<keyword evidence="5" id="KW-1185">Reference proteome</keyword>
<keyword evidence="1" id="KW-1133">Transmembrane helix</keyword>
<feature type="transmembrane region" description="Helical" evidence="1">
    <location>
        <begin position="91"/>
        <end position="111"/>
    </location>
</feature>
<reference evidence="3 5" key="2">
    <citation type="submission" date="2020-08" db="EMBL/GenBank/DDBJ databases">
        <title>Genomic Encyclopedia of Type Strains, Phase III (KMG-III): the genomes of soil and plant-associated and newly described type strains.</title>
        <authorList>
            <person name="Whitman W."/>
        </authorList>
    </citation>
    <scope>NUCLEOTIDE SEQUENCE [LARGE SCALE GENOMIC DNA]</scope>
    <source>
        <strain evidence="3 5">CECT 8088</strain>
    </source>
</reference>
<dbReference type="RefSeq" id="WP_176626465.1">
    <property type="nucleotide sequence ID" value="NZ_JABXXQ010000531.1"/>
</dbReference>
<keyword evidence="1" id="KW-0472">Membrane</keyword>
<protein>
    <submittedName>
        <fullName evidence="4">CopD family protein</fullName>
    </submittedName>
    <submittedName>
        <fullName evidence="3">Putative membrane protein</fullName>
    </submittedName>
</protein>
<feature type="transmembrane region" description="Helical" evidence="1">
    <location>
        <begin position="132"/>
        <end position="152"/>
    </location>
</feature>
<dbReference type="Proteomes" id="UP000557688">
    <property type="component" value="Unassembled WGS sequence"/>
</dbReference>
<evidence type="ECO:0000313" key="6">
    <source>
        <dbReference type="Proteomes" id="UP000565205"/>
    </source>
</evidence>
<dbReference type="EMBL" id="JABXXQ010000531">
    <property type="protein sequence ID" value="NVN31869.1"/>
    <property type="molecule type" value="Genomic_DNA"/>
</dbReference>
<sequence>MPAASTLWGLVLAIHLLGMAVWVGGMAYALFVLRPSLGLLDATPRISVHLQSLHRFFRIVWHAMPMVLISGWAMLYGVYGAAANAEWHIQAMQGLGIVMAAVFAYIFFGPYRSLRRAIRPAPATLEKVRRLVSVNLLLGVIVVTIAALGHAFPVAG</sequence>
<evidence type="ECO:0000256" key="1">
    <source>
        <dbReference type="SAM" id="Phobius"/>
    </source>
</evidence>
<gene>
    <name evidence="3" type="ORF">FHR90_001311</name>
    <name evidence="4" type="ORF">HUK83_16200</name>
</gene>
<dbReference type="Proteomes" id="UP000565205">
    <property type="component" value="Unassembled WGS sequence"/>
</dbReference>
<feature type="domain" description="Copper resistance protein D" evidence="2">
    <location>
        <begin position="52"/>
        <end position="148"/>
    </location>
</feature>
<dbReference type="InterPro" id="IPR008457">
    <property type="entry name" value="Cu-R_CopD_dom"/>
</dbReference>
<evidence type="ECO:0000259" key="2">
    <source>
        <dbReference type="Pfam" id="PF05425"/>
    </source>
</evidence>
<proteinExistence type="predicted"/>
<dbReference type="Pfam" id="PF05425">
    <property type="entry name" value="CopD"/>
    <property type="match status" value="1"/>
</dbReference>
<dbReference type="EMBL" id="JACHXV010000004">
    <property type="protein sequence ID" value="MBB3173488.1"/>
    <property type="molecule type" value="Genomic_DNA"/>
</dbReference>
<dbReference type="GO" id="GO:0016020">
    <property type="term" value="C:membrane"/>
    <property type="evidence" value="ECO:0007669"/>
    <property type="project" value="InterPro"/>
</dbReference>
<feature type="transmembrane region" description="Helical" evidence="1">
    <location>
        <begin position="59"/>
        <end position="79"/>
    </location>
</feature>
<keyword evidence="1" id="KW-0812">Transmembrane</keyword>
<evidence type="ECO:0000313" key="5">
    <source>
        <dbReference type="Proteomes" id="UP000557688"/>
    </source>
</evidence>
<evidence type="ECO:0000313" key="4">
    <source>
        <dbReference type="EMBL" id="NVN31869.1"/>
    </source>
</evidence>